<protein>
    <submittedName>
        <fullName evidence="1">Glycosyltransferase family 1 protein</fullName>
    </submittedName>
</protein>
<dbReference type="Gene3D" id="3.40.50.11010">
    <property type="match status" value="1"/>
</dbReference>
<dbReference type="SUPFAM" id="SSF53756">
    <property type="entry name" value="UDP-Glycosyltransferase/glycogen phosphorylase"/>
    <property type="match status" value="1"/>
</dbReference>
<gene>
    <name evidence="1" type="ORF">EZE20_09440</name>
</gene>
<reference evidence="1 2" key="1">
    <citation type="submission" date="2019-02" db="EMBL/GenBank/DDBJ databases">
        <title>Arundinibacter roseus gen. nov., sp. nov., a new member of the family Cytophagaceae.</title>
        <authorList>
            <person name="Szuroczki S."/>
            <person name="Khayer B."/>
            <person name="Sproer C."/>
            <person name="Toumi M."/>
            <person name="Szabo A."/>
            <person name="Felfoldi T."/>
            <person name="Schumann P."/>
            <person name="Toth E."/>
        </authorList>
    </citation>
    <scope>NUCLEOTIDE SEQUENCE [LARGE SCALE GENOMIC DNA]</scope>
    <source>
        <strain evidence="1 2">DMA-k-7a</strain>
    </source>
</reference>
<dbReference type="EMBL" id="SMJU01000005">
    <property type="protein sequence ID" value="TDB65975.1"/>
    <property type="molecule type" value="Genomic_DNA"/>
</dbReference>
<dbReference type="OrthoDB" id="9816564at2"/>
<accession>A0A4V2XA47</accession>
<keyword evidence="2" id="KW-1185">Reference proteome</keyword>
<dbReference type="Proteomes" id="UP000295706">
    <property type="component" value="Unassembled WGS sequence"/>
</dbReference>
<evidence type="ECO:0000313" key="1">
    <source>
        <dbReference type="EMBL" id="TDB65975.1"/>
    </source>
</evidence>
<dbReference type="RefSeq" id="WP_132116882.1">
    <property type="nucleotide sequence ID" value="NZ_SMJU01000005.1"/>
</dbReference>
<dbReference type="AlphaFoldDB" id="A0A4V2XA47"/>
<name>A0A4V2XA47_9BACT</name>
<sequence>MDLFGQNILILSLFRYDADIESTSMAIARELAKANKVYYFDNPYTINDVIKKRKTECFKKRRGFFSVFSDQPIQTLENDLEIFVSPILLSLNFLPEGPLYRFLLRINEWLMRTKIRHILKKREVKDFVYINSFNFHYPGISENLTPKLRIYHCLDPVFGPFDGRHGVPSENQLVHQSDLVICSSRQLYHEKLQLNPRTFFVPNAADLDHSRQAQDPQQSVSPMLSSFSRPIIGYIGSIDYRMDFSLLENVARLHPDKCFVFIGPVNCELPDEMLLTPNIYFPGKIAYSELPAVLKGFDVAIIPFKKDERSATVFPLKLFEYLGAGKPVVLSDFNPDLQEFTKKSAAIAQDVATFAEAIQEALSTNTPALEEERIQLASQNTWKHRGETIANLLAEAIQEKSVSVVLKGTPVA</sequence>
<dbReference type="PANTHER" id="PTHR12526">
    <property type="entry name" value="GLYCOSYLTRANSFERASE"/>
    <property type="match status" value="1"/>
</dbReference>
<comment type="caution">
    <text evidence="1">The sequence shown here is derived from an EMBL/GenBank/DDBJ whole genome shotgun (WGS) entry which is preliminary data.</text>
</comment>
<dbReference type="GO" id="GO:0016740">
    <property type="term" value="F:transferase activity"/>
    <property type="evidence" value="ECO:0007669"/>
    <property type="project" value="UniProtKB-KW"/>
</dbReference>
<dbReference type="Pfam" id="PF13692">
    <property type="entry name" value="Glyco_trans_1_4"/>
    <property type="match status" value="1"/>
</dbReference>
<evidence type="ECO:0000313" key="2">
    <source>
        <dbReference type="Proteomes" id="UP000295706"/>
    </source>
</evidence>
<dbReference type="Gene3D" id="3.40.50.2000">
    <property type="entry name" value="Glycogen Phosphorylase B"/>
    <property type="match status" value="1"/>
</dbReference>
<keyword evidence="1" id="KW-0808">Transferase</keyword>
<organism evidence="1 2">
    <name type="scientific">Arundinibacter roseus</name>
    <dbReference type="NCBI Taxonomy" id="2070510"/>
    <lineage>
        <taxon>Bacteria</taxon>
        <taxon>Pseudomonadati</taxon>
        <taxon>Bacteroidota</taxon>
        <taxon>Cytophagia</taxon>
        <taxon>Cytophagales</taxon>
        <taxon>Spirosomataceae</taxon>
        <taxon>Arundinibacter</taxon>
    </lineage>
</organism>
<dbReference type="PANTHER" id="PTHR12526:SF630">
    <property type="entry name" value="GLYCOSYLTRANSFERASE"/>
    <property type="match status" value="1"/>
</dbReference>
<proteinExistence type="predicted"/>